<proteinExistence type="inferred from homology"/>
<organism evidence="3 4">
    <name type="scientific">Colletotrichum destructivum</name>
    <dbReference type="NCBI Taxonomy" id="34406"/>
    <lineage>
        <taxon>Eukaryota</taxon>
        <taxon>Fungi</taxon>
        <taxon>Dikarya</taxon>
        <taxon>Ascomycota</taxon>
        <taxon>Pezizomycotina</taxon>
        <taxon>Sordariomycetes</taxon>
        <taxon>Hypocreomycetidae</taxon>
        <taxon>Glomerellales</taxon>
        <taxon>Glomerellaceae</taxon>
        <taxon>Colletotrichum</taxon>
        <taxon>Colletotrichum destructivum species complex</taxon>
    </lineage>
</organism>
<feature type="region of interest" description="Disordered" evidence="2">
    <location>
        <begin position="1"/>
        <end position="32"/>
    </location>
</feature>
<dbReference type="KEGG" id="cdet:87943137"/>
<gene>
    <name evidence="3" type="ORF">CDEST_06634</name>
</gene>
<dbReference type="GO" id="GO:0008168">
    <property type="term" value="F:methyltransferase activity"/>
    <property type="evidence" value="ECO:0007669"/>
    <property type="project" value="UniProtKB-KW"/>
</dbReference>
<evidence type="ECO:0000256" key="2">
    <source>
        <dbReference type="SAM" id="MobiDB-lite"/>
    </source>
</evidence>
<keyword evidence="4" id="KW-1185">Reference proteome</keyword>
<dbReference type="Pfam" id="PF13489">
    <property type="entry name" value="Methyltransf_23"/>
    <property type="match status" value="1"/>
</dbReference>
<dbReference type="EMBL" id="CP137308">
    <property type="protein sequence ID" value="WQF81620.1"/>
    <property type="molecule type" value="Genomic_DNA"/>
</dbReference>
<comment type="similarity">
    <text evidence="1">Belongs to the methyltransferase superfamily. LaeA methyltransferase family.</text>
</comment>
<feature type="compositionally biased region" description="Low complexity" evidence="2">
    <location>
        <begin position="348"/>
        <end position="376"/>
    </location>
</feature>
<dbReference type="GO" id="GO:0032259">
    <property type="term" value="P:methylation"/>
    <property type="evidence" value="ECO:0007669"/>
    <property type="project" value="UniProtKB-KW"/>
</dbReference>
<evidence type="ECO:0000313" key="4">
    <source>
        <dbReference type="Proteomes" id="UP001322277"/>
    </source>
</evidence>
<evidence type="ECO:0000256" key="1">
    <source>
        <dbReference type="ARBA" id="ARBA00038158"/>
    </source>
</evidence>
<dbReference type="AlphaFoldDB" id="A0AAX4IEB2"/>
<dbReference type="CDD" id="cd02440">
    <property type="entry name" value="AdoMet_MTases"/>
    <property type="match status" value="1"/>
</dbReference>
<keyword evidence="3" id="KW-0808">Transferase</keyword>
<dbReference type="Gene3D" id="3.40.50.150">
    <property type="entry name" value="Vaccinia Virus protein VP39"/>
    <property type="match status" value="1"/>
</dbReference>
<dbReference type="RefSeq" id="XP_062778844.1">
    <property type="nucleotide sequence ID" value="XM_062922793.1"/>
</dbReference>
<dbReference type="InterPro" id="IPR029063">
    <property type="entry name" value="SAM-dependent_MTases_sf"/>
</dbReference>
<feature type="compositionally biased region" description="Pro residues" evidence="2">
    <location>
        <begin position="336"/>
        <end position="347"/>
    </location>
</feature>
<protein>
    <submittedName>
        <fullName evidence="3">S-adenosyl-L-methionine-dependent methyltransferase superfamily</fullName>
    </submittedName>
</protein>
<feature type="compositionally biased region" description="Low complexity" evidence="2">
    <location>
        <begin position="15"/>
        <end position="32"/>
    </location>
</feature>
<sequence length="389" mass="43158">MADAQQQEFEDFQTDDGASSVGESSTAESLSSLRSSILDYRRENGRTYHRMSDGKYAFPNDELEQDRLDLTHHLWGLTWDGNICNSPKKDGAKRVLDVGTGTGVWAMDYADEHPESIVLGVDLSPIQPQFVPPNCSFEVDDVEKEWTWREPFDFIFIRSMIASFSSWPDMIAKAYENLEPGGYIELQDSMFPMLCQDGTMTEDFKPLKWSNMVTEATEKLGRSMFVAASFKQMLEDAGFVDVVERRKVWPFNPWPKDAKLRELGFWAQESAFKGIEAITMALFTRVLDWSPEEARVFCAEVRNEHKKIEVHAYYEIYGVWGRKPEETDEDEAAAAPAPPPPPAPAPASSPSSVPASSPAPAPASASAPTTTLASAPAPAPAPARAGDES</sequence>
<reference evidence="4" key="1">
    <citation type="journal article" date="2023" name="bioRxiv">
        <title>Complete genome of the Medicago anthracnose fungus, Colletotrichum destructivum, reveals a mini-chromosome-like region within a core chromosome.</title>
        <authorList>
            <person name="Lapalu N."/>
            <person name="Simon A."/>
            <person name="Lu A."/>
            <person name="Plaumann P.-L."/>
            <person name="Amselem J."/>
            <person name="Pigne S."/>
            <person name="Auger A."/>
            <person name="Koch C."/>
            <person name="Dallery J.-F."/>
            <person name="O'Connell R.J."/>
        </authorList>
    </citation>
    <scope>NUCLEOTIDE SEQUENCE [LARGE SCALE GENOMIC DNA]</scope>
    <source>
        <strain evidence="4">CBS 520.97</strain>
    </source>
</reference>
<dbReference type="PANTHER" id="PTHR43591:SF102">
    <property type="entry name" value="S-ADENOSYL-L-METHIONINE-DEPENDENT METHYLTRANSFERASE"/>
    <property type="match status" value="1"/>
</dbReference>
<evidence type="ECO:0000313" key="3">
    <source>
        <dbReference type="EMBL" id="WQF81620.1"/>
    </source>
</evidence>
<accession>A0AAX4IEB2</accession>
<feature type="region of interest" description="Disordered" evidence="2">
    <location>
        <begin position="325"/>
        <end position="389"/>
    </location>
</feature>
<dbReference type="PANTHER" id="PTHR43591">
    <property type="entry name" value="METHYLTRANSFERASE"/>
    <property type="match status" value="1"/>
</dbReference>
<keyword evidence="3" id="KW-0489">Methyltransferase</keyword>
<dbReference type="Proteomes" id="UP001322277">
    <property type="component" value="Chromosome 4"/>
</dbReference>
<name>A0AAX4IEB2_9PEZI</name>
<dbReference type="SUPFAM" id="SSF53335">
    <property type="entry name" value="S-adenosyl-L-methionine-dependent methyltransferases"/>
    <property type="match status" value="1"/>
</dbReference>
<dbReference type="GeneID" id="87943137"/>